<dbReference type="EMBL" id="AESD01000740">
    <property type="protein sequence ID" value="EHJ10251.1"/>
    <property type="molecule type" value="Genomic_DNA"/>
</dbReference>
<comment type="caution">
    <text evidence="1">The sequence shown here is derived from an EMBL/GenBank/DDBJ whole genome shotgun (WGS) entry which is preliminary data.</text>
</comment>
<organism evidence="1 2">
    <name type="scientific">Crocosphaera watsonii WH 0003</name>
    <dbReference type="NCBI Taxonomy" id="423471"/>
    <lineage>
        <taxon>Bacteria</taxon>
        <taxon>Bacillati</taxon>
        <taxon>Cyanobacteriota</taxon>
        <taxon>Cyanophyceae</taxon>
        <taxon>Oscillatoriophycideae</taxon>
        <taxon>Chroococcales</taxon>
        <taxon>Aphanothecaceae</taxon>
        <taxon>Crocosphaera</taxon>
    </lineage>
</organism>
<reference evidence="1 2" key="1">
    <citation type="journal article" date="2011" name="Front. Microbiol.">
        <title>Two Strains of Crocosphaera watsonii with Highly Conserved Genomes are Distinguished by Strain-Specific Features.</title>
        <authorList>
            <person name="Bench S.R."/>
            <person name="Ilikchyan I.N."/>
            <person name="Tripp H.J."/>
            <person name="Zehr J.P."/>
        </authorList>
    </citation>
    <scope>NUCLEOTIDE SEQUENCE [LARGE SCALE GENOMIC DNA]</scope>
    <source>
        <strain evidence="1 2">WH 0003</strain>
    </source>
</reference>
<dbReference type="Proteomes" id="UP000003477">
    <property type="component" value="Unassembled WGS sequence"/>
</dbReference>
<proteinExistence type="predicted"/>
<evidence type="ECO:0000313" key="2">
    <source>
        <dbReference type="Proteomes" id="UP000003477"/>
    </source>
</evidence>
<accession>G5JC36</accession>
<gene>
    <name evidence="1" type="ORF">CWATWH0003_4997</name>
</gene>
<protein>
    <submittedName>
        <fullName evidence="1">Uncharacterized protein</fullName>
    </submittedName>
</protein>
<dbReference type="AlphaFoldDB" id="G5JC36"/>
<dbReference type="PATRIC" id="fig|423471.3.peg.4685"/>
<name>G5JC36_CROWT</name>
<evidence type="ECO:0000313" key="1">
    <source>
        <dbReference type="EMBL" id="EHJ10251.1"/>
    </source>
</evidence>
<sequence length="40" mass="4604">MDKEIVAKAIKKNRSNIRLPWDKIAEKSDIFIAQSKLCDS</sequence>